<sequence>MNYRHMTWCLFSLPAVVAHRVMILYFMFTAIFASFFQSMSIHSYFYSSRRYGCAIKRLCIMTKFALIAALGAIASVSAAGPAAVNLGKAGSNVSAEEAEECSHMQRAHAKSVGQEAVAVKDDGYHFELDIEAEPGVTITGKAFIADLENAPNGCGSGFNKCTCAYTDSGFKMRGWGTTGTLTGLEFQCTEVKFSIPGQSTSSCSCKFRIMIAKWGRSRSIKTDCEPKQCFVLKNNPRKGKGTVHDLFSRFDNPNGVGDVNAVDWMFHLLAEGSGGPAKPAQVLGGWHAVAAGAGLAIKQSVTWSKTSTKTDANEVSSSLTVGTKFTYSNKMGVAVPAVGSAESTMGVEVSASVSQGWKQTITSTMSNTAGGTKETTCTPNACPGGTTYQWQAGVSEKSWAALFDSCFFVCMPNQGTHPKCPQGACCSKDATDQCSSCSVQWCDKSKPDCPKFVVGCGKASGPR</sequence>
<name>A0A813LV68_POLGL</name>
<keyword evidence="1" id="KW-0812">Transmembrane</keyword>
<proteinExistence type="predicted"/>
<keyword evidence="1" id="KW-0472">Membrane</keyword>
<evidence type="ECO:0000313" key="2">
    <source>
        <dbReference type="EMBL" id="CAE8738788.1"/>
    </source>
</evidence>
<reference evidence="2" key="1">
    <citation type="submission" date="2021-02" db="EMBL/GenBank/DDBJ databases">
        <authorList>
            <person name="Dougan E. K."/>
            <person name="Rhodes N."/>
            <person name="Thang M."/>
            <person name="Chan C."/>
        </authorList>
    </citation>
    <scope>NUCLEOTIDE SEQUENCE</scope>
</reference>
<accession>A0A813LV68</accession>
<keyword evidence="1" id="KW-1133">Transmembrane helix</keyword>
<dbReference type="AlphaFoldDB" id="A0A813LV68"/>
<evidence type="ECO:0000256" key="1">
    <source>
        <dbReference type="SAM" id="Phobius"/>
    </source>
</evidence>
<evidence type="ECO:0000313" key="3">
    <source>
        <dbReference type="Proteomes" id="UP000626109"/>
    </source>
</evidence>
<dbReference type="EMBL" id="CAJNNW010037003">
    <property type="protein sequence ID" value="CAE8738788.1"/>
    <property type="molecule type" value="Genomic_DNA"/>
</dbReference>
<comment type="caution">
    <text evidence="2">The sequence shown here is derived from an EMBL/GenBank/DDBJ whole genome shotgun (WGS) entry which is preliminary data.</text>
</comment>
<feature type="transmembrane region" description="Helical" evidence="1">
    <location>
        <begin position="22"/>
        <end position="46"/>
    </location>
</feature>
<organism evidence="2 3">
    <name type="scientific">Polarella glacialis</name>
    <name type="common">Dinoflagellate</name>
    <dbReference type="NCBI Taxonomy" id="89957"/>
    <lineage>
        <taxon>Eukaryota</taxon>
        <taxon>Sar</taxon>
        <taxon>Alveolata</taxon>
        <taxon>Dinophyceae</taxon>
        <taxon>Suessiales</taxon>
        <taxon>Suessiaceae</taxon>
        <taxon>Polarella</taxon>
    </lineage>
</organism>
<protein>
    <submittedName>
        <fullName evidence="2">Uncharacterized protein</fullName>
    </submittedName>
</protein>
<dbReference type="Proteomes" id="UP000626109">
    <property type="component" value="Unassembled WGS sequence"/>
</dbReference>
<gene>
    <name evidence="2" type="ORF">PGLA2088_LOCUS49346</name>
</gene>
<feature type="transmembrane region" description="Helical" evidence="1">
    <location>
        <begin position="58"/>
        <end position="79"/>
    </location>
</feature>